<dbReference type="CDD" id="cd00170">
    <property type="entry name" value="SEC14"/>
    <property type="match status" value="1"/>
</dbReference>
<evidence type="ECO:0000259" key="1">
    <source>
        <dbReference type="PROSITE" id="PS50191"/>
    </source>
</evidence>
<dbReference type="InterPro" id="IPR036273">
    <property type="entry name" value="CRAL/TRIO_N_dom_sf"/>
</dbReference>
<gene>
    <name evidence="2" type="ORF">HHI36_020154</name>
</gene>
<keyword evidence="3" id="KW-1185">Reference proteome</keyword>
<dbReference type="SUPFAM" id="SSF52087">
    <property type="entry name" value="CRAL/TRIO domain"/>
    <property type="match status" value="1"/>
</dbReference>
<organism evidence="2 3">
    <name type="scientific">Cryptolaemus montrouzieri</name>
    <dbReference type="NCBI Taxonomy" id="559131"/>
    <lineage>
        <taxon>Eukaryota</taxon>
        <taxon>Metazoa</taxon>
        <taxon>Ecdysozoa</taxon>
        <taxon>Arthropoda</taxon>
        <taxon>Hexapoda</taxon>
        <taxon>Insecta</taxon>
        <taxon>Pterygota</taxon>
        <taxon>Neoptera</taxon>
        <taxon>Endopterygota</taxon>
        <taxon>Coleoptera</taxon>
        <taxon>Polyphaga</taxon>
        <taxon>Cucujiformia</taxon>
        <taxon>Coccinelloidea</taxon>
        <taxon>Coccinellidae</taxon>
        <taxon>Scymninae</taxon>
        <taxon>Scymnini</taxon>
        <taxon>Cryptolaemus</taxon>
    </lineage>
</organism>
<dbReference type="Proteomes" id="UP001516400">
    <property type="component" value="Unassembled WGS sequence"/>
</dbReference>
<accession>A0ABD2NAG9</accession>
<dbReference type="InterPro" id="IPR036865">
    <property type="entry name" value="CRAL-TRIO_dom_sf"/>
</dbReference>
<dbReference type="PANTHER" id="PTHR10174">
    <property type="entry name" value="ALPHA-TOCOPHEROL TRANSFER PROTEIN-RELATED"/>
    <property type="match status" value="1"/>
</dbReference>
<proteinExistence type="predicted"/>
<sequence length="265" mass="30964">MDIVQREYQNDKKLKQEDVKMLEVWLEGQPHLPKMTEQEIIWFLKSCYYSNEATKITIDNYFTMKTMSPEILGNKDVTRKNFQQNMDVVSITVLPKLSHEGYKVMVSRLRDANVDHFNFNEAMKMFDMVAMLDLFSAGTHEGARCCFDVTDVSFGHVARIGIVSMKKFLLYLQEGMPVRLKGLHFFNTTSVMEKLLFIMRPFLKKEVLDILYLHDTVKDMEEYVPLDILPSEYGGKGESLKVHHERMKKNLMANGEFLHIKTVSW</sequence>
<name>A0ABD2NAG9_9CUCU</name>
<feature type="domain" description="CRAL-TRIO" evidence="1">
    <location>
        <begin position="81"/>
        <end position="241"/>
    </location>
</feature>
<dbReference type="PRINTS" id="PR00180">
    <property type="entry name" value="CRETINALDHBP"/>
</dbReference>
<reference evidence="2 3" key="1">
    <citation type="journal article" date="2021" name="BMC Biol.">
        <title>Horizontally acquired antibacterial genes associated with adaptive radiation of ladybird beetles.</title>
        <authorList>
            <person name="Li H.S."/>
            <person name="Tang X.F."/>
            <person name="Huang Y.H."/>
            <person name="Xu Z.Y."/>
            <person name="Chen M.L."/>
            <person name="Du X.Y."/>
            <person name="Qiu B.Y."/>
            <person name="Chen P.T."/>
            <person name="Zhang W."/>
            <person name="Slipinski A."/>
            <person name="Escalona H.E."/>
            <person name="Waterhouse R.M."/>
            <person name="Zwick A."/>
            <person name="Pang H."/>
        </authorList>
    </citation>
    <scope>NUCLEOTIDE SEQUENCE [LARGE SCALE GENOMIC DNA]</scope>
    <source>
        <strain evidence="2">SYSU2018</strain>
    </source>
</reference>
<dbReference type="Gene3D" id="3.40.525.10">
    <property type="entry name" value="CRAL-TRIO lipid binding domain"/>
    <property type="match status" value="1"/>
</dbReference>
<protein>
    <recommendedName>
        <fullName evidence="1">CRAL-TRIO domain-containing protein</fullName>
    </recommendedName>
</protein>
<dbReference type="AlphaFoldDB" id="A0ABD2NAG9"/>
<dbReference type="SMART" id="SM00516">
    <property type="entry name" value="SEC14"/>
    <property type="match status" value="1"/>
</dbReference>
<evidence type="ECO:0000313" key="3">
    <source>
        <dbReference type="Proteomes" id="UP001516400"/>
    </source>
</evidence>
<dbReference type="InterPro" id="IPR001251">
    <property type="entry name" value="CRAL-TRIO_dom"/>
</dbReference>
<evidence type="ECO:0000313" key="2">
    <source>
        <dbReference type="EMBL" id="KAL3275390.1"/>
    </source>
</evidence>
<dbReference type="EMBL" id="JABFTP020000083">
    <property type="protein sequence ID" value="KAL3275390.1"/>
    <property type="molecule type" value="Genomic_DNA"/>
</dbReference>
<comment type="caution">
    <text evidence="2">The sequence shown here is derived from an EMBL/GenBank/DDBJ whole genome shotgun (WGS) entry which is preliminary data.</text>
</comment>
<dbReference type="PANTHER" id="PTHR10174:SF213">
    <property type="entry name" value="CRAL-TRIO DOMAIN-CONTAINING PROTEIN"/>
    <property type="match status" value="1"/>
</dbReference>
<dbReference type="Pfam" id="PF00650">
    <property type="entry name" value="CRAL_TRIO"/>
    <property type="match status" value="1"/>
</dbReference>
<dbReference type="PROSITE" id="PS50191">
    <property type="entry name" value="CRAL_TRIO"/>
    <property type="match status" value="1"/>
</dbReference>
<dbReference type="SUPFAM" id="SSF46938">
    <property type="entry name" value="CRAL/TRIO N-terminal domain"/>
    <property type="match status" value="1"/>
</dbReference>